<keyword evidence="6" id="KW-1185">Reference proteome</keyword>
<dbReference type="KEGG" id="aact:ACT75_00455"/>
<evidence type="ECO:0000313" key="2">
    <source>
        <dbReference type="EMBL" id="AMQ93106.1"/>
    </source>
</evidence>
<proteinExistence type="predicted"/>
<keyword evidence="2" id="KW-0808">Transferase</keyword>
<sequence length="104" mass="12303">MYQQTRLHLQNLQKTMERLALWQTMPPQEDAFLSEQPFALDTMSPTEWLQWIFIPRMYALLESQAPLPSQIAISPYLEEALKEDDYLAELLLPIIEIEKLLQQQ</sequence>
<dbReference type="SUPFAM" id="SSF158452">
    <property type="entry name" value="YqcC-like"/>
    <property type="match status" value="1"/>
</dbReference>
<dbReference type="AlphaFoldDB" id="A0A142FXH6"/>
<dbReference type="Proteomes" id="UP000226080">
    <property type="component" value="Unassembled WGS sequence"/>
</dbReference>
<accession>A0A142FXH6</accession>
<dbReference type="GO" id="GO:0016301">
    <property type="term" value="F:kinase activity"/>
    <property type="evidence" value="ECO:0007669"/>
    <property type="project" value="UniProtKB-KW"/>
</dbReference>
<reference evidence="4 7" key="3">
    <citation type="submission" date="2019-08" db="EMBL/GenBank/DDBJ databases">
        <title>Whole genome sequencing of Aggregatibacter actinomycetemcomitans cultured from blood stream infections in Denmark reveals a novel phylogenetic lineage expressing serotype a membrane O polysaccharide.</title>
        <authorList>
            <person name="Nedergaard S."/>
            <person name="Kobel C.M."/>
            <person name="Nielsen M.B."/>
            <person name="Moeller R.T."/>
            <person name="Jensen A.B."/>
            <person name="Noerskov-Lauritsen N."/>
        </authorList>
    </citation>
    <scope>NUCLEOTIDE SEQUENCE [LARGE SCALE GENOMIC DNA]</scope>
    <source>
        <strain evidence="4 7">PN_563</strain>
    </source>
</reference>
<reference evidence="3 6" key="2">
    <citation type="submission" date="2017-10" db="EMBL/GenBank/DDBJ databases">
        <title>Draft genome sequences of Aggregatibacter actinomycetemcomitans strains 310a and 310b.</title>
        <authorList>
            <person name="May A.C."/>
            <person name="Ohta H."/>
            <person name="Maeda H."/>
            <person name="Kokeguchi S."/>
            <person name="Cugini C."/>
        </authorList>
    </citation>
    <scope>NUCLEOTIDE SEQUENCE [LARGE SCALE GENOMIC DNA]</scope>
    <source>
        <strain evidence="3 6">310b</strain>
    </source>
</reference>
<dbReference type="Pfam" id="PF04287">
    <property type="entry name" value="DUF446"/>
    <property type="match status" value="1"/>
</dbReference>
<gene>
    <name evidence="2" type="ORF">ACT75_00455</name>
    <name evidence="3" type="ORF">CQR80_10100</name>
    <name evidence="4" type="ORF">FXB79_08845</name>
</gene>
<dbReference type="InterPro" id="IPR023376">
    <property type="entry name" value="YqcC-like_dom"/>
</dbReference>
<dbReference type="PANTHER" id="PTHR39586">
    <property type="entry name" value="CYTOPLASMIC PROTEIN-RELATED"/>
    <property type="match status" value="1"/>
</dbReference>
<dbReference type="InterPro" id="IPR007384">
    <property type="entry name" value="UCP006257"/>
</dbReference>
<dbReference type="RefSeq" id="WP_005551602.1">
    <property type="nucleotide sequence ID" value="NZ_CP012959.1"/>
</dbReference>
<evidence type="ECO:0000259" key="1">
    <source>
        <dbReference type="Pfam" id="PF04287"/>
    </source>
</evidence>
<keyword evidence="2" id="KW-0418">Kinase</keyword>
<organism evidence="4 7">
    <name type="scientific">Aggregatibacter actinomycetemcomitans</name>
    <name type="common">Actinobacillus actinomycetemcomitans</name>
    <name type="synonym">Haemophilus actinomycetemcomitans</name>
    <dbReference type="NCBI Taxonomy" id="714"/>
    <lineage>
        <taxon>Bacteria</taxon>
        <taxon>Pseudomonadati</taxon>
        <taxon>Pseudomonadota</taxon>
        <taxon>Gammaproteobacteria</taxon>
        <taxon>Pasteurellales</taxon>
        <taxon>Pasteurellaceae</taxon>
        <taxon>Aggregatibacter</taxon>
    </lineage>
</organism>
<protein>
    <submittedName>
        <fullName evidence="2">Anhydro-N-acetylmuramic acid kinase</fullName>
    </submittedName>
    <submittedName>
        <fullName evidence="4">YqcC family protein</fullName>
    </submittedName>
</protein>
<dbReference type="OrthoDB" id="8794567at2"/>
<evidence type="ECO:0000313" key="5">
    <source>
        <dbReference type="Proteomes" id="UP000072236"/>
    </source>
</evidence>
<name>A0A142FXH6_AGGAC</name>
<dbReference type="EMBL" id="CP012959">
    <property type="protein sequence ID" value="AMQ93106.1"/>
    <property type="molecule type" value="Genomic_DNA"/>
</dbReference>
<dbReference type="InterPro" id="IPR036814">
    <property type="entry name" value="YqcC-like_sf"/>
</dbReference>
<evidence type="ECO:0000313" key="3">
    <source>
        <dbReference type="EMBL" id="PHO19860.1"/>
    </source>
</evidence>
<dbReference type="PANTHER" id="PTHR39586:SF1">
    <property type="entry name" value="CYTOPLASMIC PROTEIN"/>
    <property type="match status" value="1"/>
</dbReference>
<dbReference type="SMR" id="A0A142FXH6"/>
<dbReference type="EMBL" id="PCGW01000023">
    <property type="protein sequence ID" value="PHO19860.1"/>
    <property type="molecule type" value="Genomic_DNA"/>
</dbReference>
<dbReference type="Proteomes" id="UP000072236">
    <property type="component" value="Chromosome"/>
</dbReference>
<evidence type="ECO:0000313" key="6">
    <source>
        <dbReference type="Proteomes" id="UP000226080"/>
    </source>
</evidence>
<dbReference type="PIRSF" id="PIRSF006257">
    <property type="entry name" value="UCP006257"/>
    <property type="match status" value="1"/>
</dbReference>
<dbReference type="GO" id="GO:0044010">
    <property type="term" value="P:single-species biofilm formation"/>
    <property type="evidence" value="ECO:0007669"/>
    <property type="project" value="TreeGrafter"/>
</dbReference>
<feature type="domain" description="YqcC-like" evidence="1">
    <location>
        <begin position="5"/>
        <end position="99"/>
    </location>
</feature>
<evidence type="ECO:0000313" key="7">
    <source>
        <dbReference type="Proteomes" id="UP000323012"/>
    </source>
</evidence>
<dbReference type="Gene3D" id="1.20.1440.40">
    <property type="entry name" value="YqcC-like"/>
    <property type="match status" value="1"/>
</dbReference>
<evidence type="ECO:0000313" key="4">
    <source>
        <dbReference type="EMBL" id="TYA38446.1"/>
    </source>
</evidence>
<dbReference type="Proteomes" id="UP000323012">
    <property type="component" value="Unassembled WGS sequence"/>
</dbReference>
<reference evidence="2 5" key="1">
    <citation type="submission" date="2015-10" db="EMBL/GenBank/DDBJ databases">
        <title>Tn-seq of a polymicrobial infection.</title>
        <authorList>
            <person name="Stacy A."/>
            <person name="Rumbaugh K.P."/>
            <person name="Whiteley M."/>
        </authorList>
    </citation>
    <scope>NUCLEOTIDE SEQUENCE [LARGE SCALE GENOMIC DNA]</scope>
    <source>
        <strain evidence="2 5">624</strain>
    </source>
</reference>
<dbReference type="EMBL" id="VSED01000025">
    <property type="protein sequence ID" value="TYA38446.1"/>
    <property type="molecule type" value="Genomic_DNA"/>
</dbReference>